<dbReference type="RefSeq" id="WP_108911346.1">
    <property type="nucleotide sequence ID" value="NZ_CP021886.1"/>
</dbReference>
<feature type="domain" description="RDD" evidence="7">
    <location>
        <begin position="18"/>
        <end position="145"/>
    </location>
</feature>
<feature type="transmembrane region" description="Helical" evidence="6">
    <location>
        <begin position="114"/>
        <end position="132"/>
    </location>
</feature>
<evidence type="ECO:0000256" key="2">
    <source>
        <dbReference type="ARBA" id="ARBA00022475"/>
    </source>
</evidence>
<evidence type="ECO:0000256" key="3">
    <source>
        <dbReference type="ARBA" id="ARBA00022692"/>
    </source>
</evidence>
<dbReference type="OrthoDB" id="5358104at2"/>
<keyword evidence="5 6" id="KW-0472">Membrane</keyword>
<protein>
    <submittedName>
        <fullName evidence="8">Transporter</fullName>
    </submittedName>
</protein>
<keyword evidence="3 6" id="KW-0812">Transmembrane</keyword>
<feature type="transmembrane region" description="Helical" evidence="6">
    <location>
        <begin position="24"/>
        <end position="43"/>
    </location>
</feature>
<organism evidence="8 9">
    <name type="scientific">Helicobacter apodemus</name>
    <dbReference type="NCBI Taxonomy" id="135569"/>
    <lineage>
        <taxon>Bacteria</taxon>
        <taxon>Pseudomonadati</taxon>
        <taxon>Campylobacterota</taxon>
        <taxon>Epsilonproteobacteria</taxon>
        <taxon>Campylobacterales</taxon>
        <taxon>Helicobacteraceae</taxon>
        <taxon>Helicobacter</taxon>
    </lineage>
</organism>
<feature type="transmembrane region" description="Helical" evidence="6">
    <location>
        <begin position="55"/>
        <end position="77"/>
    </location>
</feature>
<evidence type="ECO:0000313" key="8">
    <source>
        <dbReference type="EMBL" id="AWI34540.1"/>
    </source>
</evidence>
<name>A0A2U8FE68_9HELI</name>
<dbReference type="Proteomes" id="UP000244890">
    <property type="component" value="Chromosome"/>
</dbReference>
<proteinExistence type="predicted"/>
<comment type="subcellular location">
    <subcellularLocation>
        <location evidence="1">Cell membrane</location>
        <topology evidence="1">Multi-pass membrane protein</topology>
    </subcellularLocation>
</comment>
<reference evidence="8 9" key="1">
    <citation type="submission" date="2017-06" db="EMBL/GenBank/DDBJ databases">
        <title>Complete genome of Helicobacter apodemus.</title>
        <authorList>
            <person name="Cho S."/>
        </authorList>
    </citation>
    <scope>NUCLEOTIDE SEQUENCE [LARGE SCALE GENOMIC DNA]</scope>
    <source>
        <strain evidence="9">SNUVETPUB-15-01</strain>
    </source>
</reference>
<dbReference type="AlphaFoldDB" id="A0A2U8FE68"/>
<dbReference type="GO" id="GO:0005886">
    <property type="term" value="C:plasma membrane"/>
    <property type="evidence" value="ECO:0007669"/>
    <property type="project" value="UniProtKB-SubCell"/>
</dbReference>
<accession>A0A2U8FE68</accession>
<evidence type="ECO:0000259" key="7">
    <source>
        <dbReference type="Pfam" id="PF06271"/>
    </source>
</evidence>
<gene>
    <name evidence="8" type="ORF">CDV25_06995</name>
</gene>
<dbReference type="KEGG" id="had:CDV25_06995"/>
<keyword evidence="4 6" id="KW-1133">Transmembrane helix</keyword>
<sequence>MKVEQIEEILAREELQIAPLWKRFVAFVIDELLISMIIIGIAWEAISQNSQDIEIVLKIVSDYTFSMLGIALVYHWLFVKLYGATIGKMVVRIKVIEVALLDNPSVMQSFLRSLIRLLSIILTYIPFIFILSSKIYQGLHDRIANTIVIEIK</sequence>
<dbReference type="Pfam" id="PF06271">
    <property type="entry name" value="RDD"/>
    <property type="match status" value="1"/>
</dbReference>
<evidence type="ECO:0000256" key="6">
    <source>
        <dbReference type="SAM" id="Phobius"/>
    </source>
</evidence>
<dbReference type="PANTHER" id="PTHR36115">
    <property type="entry name" value="PROLINE-RICH ANTIGEN HOMOLOG-RELATED"/>
    <property type="match status" value="1"/>
</dbReference>
<evidence type="ECO:0000256" key="4">
    <source>
        <dbReference type="ARBA" id="ARBA00022989"/>
    </source>
</evidence>
<dbReference type="EMBL" id="CP021886">
    <property type="protein sequence ID" value="AWI34540.1"/>
    <property type="molecule type" value="Genomic_DNA"/>
</dbReference>
<evidence type="ECO:0000313" key="9">
    <source>
        <dbReference type="Proteomes" id="UP000244890"/>
    </source>
</evidence>
<keyword evidence="2" id="KW-1003">Cell membrane</keyword>
<dbReference type="InterPro" id="IPR010432">
    <property type="entry name" value="RDD"/>
</dbReference>
<evidence type="ECO:0000256" key="5">
    <source>
        <dbReference type="ARBA" id="ARBA00023136"/>
    </source>
</evidence>
<dbReference type="InterPro" id="IPR051791">
    <property type="entry name" value="Pra-immunoreactive"/>
</dbReference>
<evidence type="ECO:0000256" key="1">
    <source>
        <dbReference type="ARBA" id="ARBA00004651"/>
    </source>
</evidence>
<dbReference type="PANTHER" id="PTHR36115:SF4">
    <property type="entry name" value="MEMBRANE PROTEIN"/>
    <property type="match status" value="1"/>
</dbReference>